<dbReference type="Proteomes" id="UP001190700">
    <property type="component" value="Unassembled WGS sequence"/>
</dbReference>
<evidence type="ECO:0000313" key="2">
    <source>
        <dbReference type="Proteomes" id="UP001190700"/>
    </source>
</evidence>
<reference evidence="1 2" key="1">
    <citation type="journal article" date="2015" name="Genome Biol. Evol.">
        <title>Comparative Genomics of a Bacterivorous Green Alga Reveals Evolutionary Causalities and Consequences of Phago-Mixotrophic Mode of Nutrition.</title>
        <authorList>
            <person name="Burns J.A."/>
            <person name="Paasch A."/>
            <person name="Narechania A."/>
            <person name="Kim E."/>
        </authorList>
    </citation>
    <scope>NUCLEOTIDE SEQUENCE [LARGE SCALE GENOMIC DNA]</scope>
    <source>
        <strain evidence="1 2">PLY_AMNH</strain>
    </source>
</reference>
<keyword evidence="2" id="KW-1185">Reference proteome</keyword>
<name>A0AAE0FXV2_9CHLO</name>
<gene>
    <name evidence="1" type="ORF">CYMTET_23577</name>
</gene>
<organism evidence="1 2">
    <name type="scientific">Cymbomonas tetramitiformis</name>
    <dbReference type="NCBI Taxonomy" id="36881"/>
    <lineage>
        <taxon>Eukaryota</taxon>
        <taxon>Viridiplantae</taxon>
        <taxon>Chlorophyta</taxon>
        <taxon>Pyramimonadophyceae</taxon>
        <taxon>Pyramimonadales</taxon>
        <taxon>Pyramimonadaceae</taxon>
        <taxon>Cymbomonas</taxon>
    </lineage>
</organism>
<comment type="caution">
    <text evidence="1">The sequence shown here is derived from an EMBL/GenBank/DDBJ whole genome shotgun (WGS) entry which is preliminary data.</text>
</comment>
<sequence length="258" mass="29155">MGTQKAAAEFSRKLKEGVPGNSVTVDCRLGTLKPRHLYWVKEAVIEFAENKPGRKKGWEKTRVPLAFTDTYIARAKQLHAEGKLFPGSTVDSIPEGVEVEPSAEDDDMVSLEHLQEEEQPCVPRRERPSCVGLFENRTGIEEDSGDNEAEEEEDLQFDDMKDGNMCIALADGKDDLAFQVKVGSQNSPWLHLIEVYDRDEDSKRLKWRWWRPLSGGFTSKNTRTMTQASVQDPGFSLDRIPVLSPEFILFDPQEILVA</sequence>
<proteinExistence type="predicted"/>
<dbReference type="AlphaFoldDB" id="A0AAE0FXV2"/>
<protein>
    <submittedName>
        <fullName evidence="1">Uncharacterized protein</fullName>
    </submittedName>
</protein>
<dbReference type="EMBL" id="LGRX02012140">
    <property type="protein sequence ID" value="KAK3267895.1"/>
    <property type="molecule type" value="Genomic_DNA"/>
</dbReference>
<evidence type="ECO:0000313" key="1">
    <source>
        <dbReference type="EMBL" id="KAK3267895.1"/>
    </source>
</evidence>
<accession>A0AAE0FXV2</accession>